<accession>A0A0A2VSQ6</accession>
<evidence type="ECO:0000313" key="3">
    <source>
        <dbReference type="Proteomes" id="UP000030106"/>
    </source>
</evidence>
<sequence>MASPCRTKVAEQLLELGAKLGIAGLAGAAIKDVSDKMTPDELEHFGMLEMLGNDEITRKYFGLLQDKYGSENASNPNAAKDLTDAQKVEFGGTGSGTPGGWGPQDEENARNNGAISQQSKVNFDAAKDRYPKQYDQYNKLPDKNLEKAISKHEKQIAEHQGYLNDPAKRLEHVPDWENLSPQHQENLLHHWQQDVNRHESYKAIAEGILKGRNNGI</sequence>
<comment type="caution">
    <text evidence="2">The sequence shown here is derived from an EMBL/GenBank/DDBJ whole genome shotgun (WGS) entry which is preliminary data.</text>
</comment>
<dbReference type="Proteomes" id="UP000030106">
    <property type="component" value="Unassembled WGS sequence"/>
</dbReference>
<evidence type="ECO:0000313" key="2">
    <source>
        <dbReference type="EMBL" id="KGQ03829.1"/>
    </source>
</evidence>
<proteinExistence type="predicted"/>
<gene>
    <name evidence="2" type="ORF">BBAD15_g10933</name>
</gene>
<organism evidence="2 3">
    <name type="scientific">Beauveria bassiana D1-5</name>
    <dbReference type="NCBI Taxonomy" id="1245745"/>
    <lineage>
        <taxon>Eukaryota</taxon>
        <taxon>Fungi</taxon>
        <taxon>Dikarya</taxon>
        <taxon>Ascomycota</taxon>
        <taxon>Pezizomycotina</taxon>
        <taxon>Sordariomycetes</taxon>
        <taxon>Hypocreomycetidae</taxon>
        <taxon>Hypocreales</taxon>
        <taxon>Cordycipitaceae</taxon>
        <taxon>Beauveria</taxon>
    </lineage>
</organism>
<feature type="region of interest" description="Disordered" evidence="1">
    <location>
        <begin position="88"/>
        <end position="110"/>
    </location>
</feature>
<dbReference type="EMBL" id="ANFO01001149">
    <property type="protein sequence ID" value="KGQ03829.1"/>
    <property type="molecule type" value="Genomic_DNA"/>
</dbReference>
<reference evidence="2 3" key="1">
    <citation type="submission" date="2012-10" db="EMBL/GenBank/DDBJ databases">
        <title>Genome sequencing and analysis of entomopathogenic fungi Beauveria bassiana D1-5.</title>
        <authorList>
            <person name="Li Q."/>
            <person name="Wang L."/>
            <person name="Zhang Z."/>
            <person name="Wang Q."/>
            <person name="Ren J."/>
            <person name="Wang M."/>
            <person name="Xu W."/>
            <person name="Wang J."/>
            <person name="Lu Y."/>
            <person name="Du Q."/>
            <person name="Sun Z."/>
        </authorList>
    </citation>
    <scope>NUCLEOTIDE SEQUENCE [LARGE SCALE GENOMIC DNA]</scope>
    <source>
        <strain evidence="2 3">D1-5</strain>
    </source>
</reference>
<name>A0A0A2VSQ6_BEABA</name>
<feature type="compositionally biased region" description="Gly residues" evidence="1">
    <location>
        <begin position="91"/>
        <end position="102"/>
    </location>
</feature>
<evidence type="ECO:0000256" key="1">
    <source>
        <dbReference type="SAM" id="MobiDB-lite"/>
    </source>
</evidence>
<protein>
    <submittedName>
        <fullName evidence="2">Uncharacterized protein</fullName>
    </submittedName>
</protein>
<dbReference type="AlphaFoldDB" id="A0A0A2VSQ6"/>
<dbReference type="HOGENOM" id="CLU_1277424_0_0_1"/>